<dbReference type="InterPro" id="IPR016163">
    <property type="entry name" value="Ald_DH_C"/>
</dbReference>
<dbReference type="SUPFAM" id="SSF53720">
    <property type="entry name" value="ALDH-like"/>
    <property type="match status" value="1"/>
</dbReference>
<proteinExistence type="inferred from homology"/>
<organism evidence="6 7">
    <name type="scientific">Tumebacillus avium</name>
    <dbReference type="NCBI Taxonomy" id="1903704"/>
    <lineage>
        <taxon>Bacteria</taxon>
        <taxon>Bacillati</taxon>
        <taxon>Bacillota</taxon>
        <taxon>Bacilli</taxon>
        <taxon>Bacillales</taxon>
        <taxon>Alicyclobacillaceae</taxon>
        <taxon>Tumebacillus</taxon>
    </lineage>
</organism>
<dbReference type="PANTHER" id="PTHR11699">
    <property type="entry name" value="ALDEHYDE DEHYDROGENASE-RELATED"/>
    <property type="match status" value="1"/>
</dbReference>
<accession>A0A1Y0INZ9</accession>
<dbReference type="Gene3D" id="3.40.605.10">
    <property type="entry name" value="Aldehyde Dehydrogenase, Chain A, domain 1"/>
    <property type="match status" value="1"/>
</dbReference>
<protein>
    <submittedName>
        <fullName evidence="6">Betaine-aldehyde dehydrogenase</fullName>
    </submittedName>
</protein>
<dbReference type="GO" id="GO:0016620">
    <property type="term" value="F:oxidoreductase activity, acting on the aldehyde or oxo group of donors, NAD or NADP as acceptor"/>
    <property type="evidence" value="ECO:0007669"/>
    <property type="project" value="InterPro"/>
</dbReference>
<dbReference type="InterPro" id="IPR016162">
    <property type="entry name" value="Ald_DH_N"/>
</dbReference>
<dbReference type="InterPro" id="IPR015590">
    <property type="entry name" value="Aldehyde_DH_dom"/>
</dbReference>
<dbReference type="Pfam" id="PF00171">
    <property type="entry name" value="Aldedh"/>
    <property type="match status" value="1"/>
</dbReference>
<reference evidence="7" key="1">
    <citation type="submission" date="2017-05" db="EMBL/GenBank/DDBJ databases">
        <authorList>
            <person name="Sung H."/>
        </authorList>
    </citation>
    <scope>NUCLEOTIDE SEQUENCE [LARGE SCALE GENOMIC DNA]</scope>
    <source>
        <strain evidence="7">AR23208</strain>
    </source>
</reference>
<feature type="domain" description="Aldehyde dehydrogenase" evidence="5">
    <location>
        <begin position="17"/>
        <end position="476"/>
    </location>
</feature>
<gene>
    <name evidence="6" type="ORF">CBW65_09700</name>
</gene>
<dbReference type="Gene3D" id="3.40.309.10">
    <property type="entry name" value="Aldehyde Dehydrogenase, Chain A, domain 2"/>
    <property type="match status" value="1"/>
</dbReference>
<dbReference type="PROSITE" id="PS00687">
    <property type="entry name" value="ALDEHYDE_DEHYDR_GLU"/>
    <property type="match status" value="1"/>
</dbReference>
<dbReference type="FunFam" id="3.40.605.10:FF:000007">
    <property type="entry name" value="NAD/NADP-dependent betaine aldehyde dehydrogenase"/>
    <property type="match status" value="1"/>
</dbReference>
<evidence type="ECO:0000256" key="1">
    <source>
        <dbReference type="ARBA" id="ARBA00009986"/>
    </source>
</evidence>
<evidence type="ECO:0000256" key="4">
    <source>
        <dbReference type="RuleBase" id="RU003345"/>
    </source>
</evidence>
<evidence type="ECO:0000256" key="2">
    <source>
        <dbReference type="ARBA" id="ARBA00023002"/>
    </source>
</evidence>
<comment type="similarity">
    <text evidence="1 4">Belongs to the aldehyde dehydrogenase family.</text>
</comment>
<dbReference type="FunFam" id="3.40.309.10:FF:000012">
    <property type="entry name" value="Betaine aldehyde dehydrogenase"/>
    <property type="match status" value="1"/>
</dbReference>
<name>A0A1Y0INZ9_9BACL</name>
<dbReference type="EMBL" id="CP021434">
    <property type="protein sequence ID" value="ARU61235.1"/>
    <property type="molecule type" value="Genomic_DNA"/>
</dbReference>
<dbReference type="InterPro" id="IPR016161">
    <property type="entry name" value="Ald_DH/histidinol_DH"/>
</dbReference>
<feature type="active site" evidence="3">
    <location>
        <position position="247"/>
    </location>
</feature>
<dbReference type="AlphaFoldDB" id="A0A1Y0INZ9"/>
<dbReference type="OrthoDB" id="9758906at2"/>
<evidence type="ECO:0000313" key="7">
    <source>
        <dbReference type="Proteomes" id="UP000195437"/>
    </source>
</evidence>
<keyword evidence="2 4" id="KW-0560">Oxidoreductase</keyword>
<dbReference type="InterPro" id="IPR029510">
    <property type="entry name" value="Ald_DH_CS_GLU"/>
</dbReference>
<evidence type="ECO:0000259" key="5">
    <source>
        <dbReference type="Pfam" id="PF00171"/>
    </source>
</evidence>
<sequence length="490" mass="52705">MAEHYSMIINGEAVDTGETFAVQNPATGEKIATVAQASLADVDRAVEAARAAFHGVWKKTAPAKRTRLLMKVAEIMREKMRELVALEVLNTGKAVSGVIGEVHQAIEDFEFYAGATTKIYGQTYPAAPFVLNYTLKEPVGVCAQIIPWNYPLMMAAWKIAPALAAGCTVVLKPASLTPLTAVKLVEICHEAGIPPGVVNLVTGPGASVGAYLAEHPGVDKVAFTGETETGKSILAGAAKTIKKATMELGGKSPNIVFPDADLEDAVNGSIWAVFTSTGQTCEARSRLFVHEDVYDEFVAKFVERTKSLRIGDPADKTMHVGSLISRKQWETVDSYVKIGLGEGAELLCGGARPEGLEEEFADGHFYLPTVLANVHNKMRVAQEEIFGPVVVIIKYSTEREVVELANDTIYGLAATLWTKDTARAHRVAGQLQTGIVTVNHPYTAFPGTPFGGSKQTGFGRELAFETLNLYTETKSVLVYTSDKPVNPFGL</sequence>
<evidence type="ECO:0000313" key="6">
    <source>
        <dbReference type="EMBL" id="ARU61235.1"/>
    </source>
</evidence>
<dbReference type="RefSeq" id="WP_087456617.1">
    <property type="nucleotide sequence ID" value="NZ_CP021434.1"/>
</dbReference>
<dbReference type="Proteomes" id="UP000195437">
    <property type="component" value="Chromosome"/>
</dbReference>
<evidence type="ECO:0000256" key="3">
    <source>
        <dbReference type="PROSITE-ProRule" id="PRU10007"/>
    </source>
</evidence>
<keyword evidence="7" id="KW-1185">Reference proteome</keyword>
<dbReference type="KEGG" id="tum:CBW65_09700"/>